<keyword evidence="3" id="KW-1185">Reference proteome</keyword>
<gene>
    <name evidence="2" type="ORF">DFH08DRAFT_714850</name>
</gene>
<evidence type="ECO:0000313" key="3">
    <source>
        <dbReference type="Proteomes" id="UP001218218"/>
    </source>
</evidence>
<reference evidence="2" key="1">
    <citation type="submission" date="2023-03" db="EMBL/GenBank/DDBJ databases">
        <title>Massive genome expansion in bonnet fungi (Mycena s.s.) driven by repeated elements and novel gene families across ecological guilds.</title>
        <authorList>
            <consortium name="Lawrence Berkeley National Laboratory"/>
            <person name="Harder C.B."/>
            <person name="Miyauchi S."/>
            <person name="Viragh M."/>
            <person name="Kuo A."/>
            <person name="Thoen E."/>
            <person name="Andreopoulos B."/>
            <person name="Lu D."/>
            <person name="Skrede I."/>
            <person name="Drula E."/>
            <person name="Henrissat B."/>
            <person name="Morin E."/>
            <person name="Kohler A."/>
            <person name="Barry K."/>
            <person name="LaButti K."/>
            <person name="Morin E."/>
            <person name="Salamov A."/>
            <person name="Lipzen A."/>
            <person name="Mereny Z."/>
            <person name="Hegedus B."/>
            <person name="Baldrian P."/>
            <person name="Stursova M."/>
            <person name="Weitz H."/>
            <person name="Taylor A."/>
            <person name="Grigoriev I.V."/>
            <person name="Nagy L.G."/>
            <person name="Martin F."/>
            <person name="Kauserud H."/>
        </authorList>
    </citation>
    <scope>NUCLEOTIDE SEQUENCE</scope>
    <source>
        <strain evidence="2">CBHHK002</strain>
    </source>
</reference>
<feature type="transmembrane region" description="Helical" evidence="1">
    <location>
        <begin position="64"/>
        <end position="84"/>
    </location>
</feature>
<accession>A0AAD6ZD70</accession>
<feature type="transmembrane region" description="Helical" evidence="1">
    <location>
        <begin position="5"/>
        <end position="24"/>
    </location>
</feature>
<dbReference type="PANTHER" id="PTHR35043:SF7">
    <property type="entry name" value="TRANSCRIPTION FACTOR DOMAIN-CONTAINING PROTEIN"/>
    <property type="match status" value="1"/>
</dbReference>
<feature type="non-terminal residue" evidence="2">
    <location>
        <position position="277"/>
    </location>
</feature>
<evidence type="ECO:0000256" key="1">
    <source>
        <dbReference type="SAM" id="Phobius"/>
    </source>
</evidence>
<dbReference type="PANTHER" id="PTHR35043">
    <property type="entry name" value="TRANSCRIPTION FACTOR DOMAIN-CONTAINING PROTEIN"/>
    <property type="match status" value="1"/>
</dbReference>
<keyword evidence="1" id="KW-0812">Transmembrane</keyword>
<dbReference type="Proteomes" id="UP001218218">
    <property type="component" value="Unassembled WGS sequence"/>
</dbReference>
<dbReference type="EMBL" id="JARIHO010000058">
    <property type="protein sequence ID" value="KAJ7318325.1"/>
    <property type="molecule type" value="Genomic_DNA"/>
</dbReference>
<keyword evidence="1" id="KW-1133">Transmembrane helix</keyword>
<protein>
    <submittedName>
        <fullName evidence="2">Uncharacterized protein</fullName>
    </submittedName>
</protein>
<keyword evidence="1" id="KW-0472">Membrane</keyword>
<sequence>NSRTLYGIVWSCLVTILACTWVSVHPNIPPPKAPIKASLKKLSFAYLTQKQLQSLMLFGQRLKMMLVALIAPEVMVGFAARQFLVAWRFSKTYKVSWTHGYFFSMGGFVTAIGHHPIVTEEQLDDKTLAEIQKVTEDEIEDRSKHDALAKGLALAQVIWAIAQSAARVNQHLPVSELEIATVAFAVVNLFICILWWGKPFNVVQAIPISTPDAPEPPLNVDQAIPISISNAPEPPGPPVKLNILDKFWGILTGSYTGSEKALFQPLAATCAILLVPL</sequence>
<name>A0AAD6ZD70_9AGAR</name>
<comment type="caution">
    <text evidence="2">The sequence shown here is derived from an EMBL/GenBank/DDBJ whole genome shotgun (WGS) entry which is preliminary data.</text>
</comment>
<evidence type="ECO:0000313" key="2">
    <source>
        <dbReference type="EMBL" id="KAJ7318325.1"/>
    </source>
</evidence>
<organism evidence="2 3">
    <name type="scientific">Mycena albidolilacea</name>
    <dbReference type="NCBI Taxonomy" id="1033008"/>
    <lineage>
        <taxon>Eukaryota</taxon>
        <taxon>Fungi</taxon>
        <taxon>Dikarya</taxon>
        <taxon>Basidiomycota</taxon>
        <taxon>Agaricomycotina</taxon>
        <taxon>Agaricomycetes</taxon>
        <taxon>Agaricomycetidae</taxon>
        <taxon>Agaricales</taxon>
        <taxon>Marasmiineae</taxon>
        <taxon>Mycenaceae</taxon>
        <taxon>Mycena</taxon>
    </lineage>
</organism>
<feature type="transmembrane region" description="Helical" evidence="1">
    <location>
        <begin position="177"/>
        <end position="197"/>
    </location>
</feature>
<dbReference type="AlphaFoldDB" id="A0AAD6ZD70"/>
<proteinExistence type="predicted"/>